<dbReference type="Pfam" id="PF13489">
    <property type="entry name" value="Methyltransf_23"/>
    <property type="match status" value="1"/>
</dbReference>
<name>A0A8J3NSE5_9ACTN</name>
<organism evidence="1 2">
    <name type="scientific">Catellatospora chokoriensis</name>
    <dbReference type="NCBI Taxonomy" id="310353"/>
    <lineage>
        <taxon>Bacteria</taxon>
        <taxon>Bacillati</taxon>
        <taxon>Actinomycetota</taxon>
        <taxon>Actinomycetes</taxon>
        <taxon>Micromonosporales</taxon>
        <taxon>Micromonosporaceae</taxon>
        <taxon>Catellatospora</taxon>
    </lineage>
</organism>
<reference evidence="1 2" key="1">
    <citation type="submission" date="2021-01" db="EMBL/GenBank/DDBJ databases">
        <title>Whole genome shotgun sequence of Catellatospora chokoriensis NBRC 107358.</title>
        <authorList>
            <person name="Komaki H."/>
            <person name="Tamura T."/>
        </authorList>
    </citation>
    <scope>NUCLEOTIDE SEQUENCE [LARGE SCALE GENOMIC DNA]</scope>
    <source>
        <strain evidence="1 2">NBRC 107358</strain>
    </source>
</reference>
<keyword evidence="2" id="KW-1185">Reference proteome</keyword>
<proteinExistence type="predicted"/>
<dbReference type="AlphaFoldDB" id="A0A8J3NSE5"/>
<sequence>MTVDLLEIALRDPQPGAALVVERSDGHRSVTDLAWWRRDPAARPPTDTEILDWVKPGQAVADVGCATGRHLEILRGRGITAVGVDSCATAVAFATAHGLIAIHADATVWFPPEPVDVITALGGGLGICGTLDQLGDWLAHLARWVGPTGRLLVTSVDWRGPGHAAWGEAAQSRDAYPGEVTLRLRYRDQVGDWFPWLWVDPPTLHVHAQKAGLTMVKTMAWGAKYAAELRKEPLP</sequence>
<evidence type="ECO:0000313" key="2">
    <source>
        <dbReference type="Proteomes" id="UP000619293"/>
    </source>
</evidence>
<dbReference type="Proteomes" id="UP000619293">
    <property type="component" value="Unassembled WGS sequence"/>
</dbReference>
<protein>
    <recommendedName>
        <fullName evidence="3">Methyltransferase domain-containing protein</fullName>
    </recommendedName>
</protein>
<dbReference type="Gene3D" id="3.40.50.150">
    <property type="entry name" value="Vaccinia Virus protein VP39"/>
    <property type="match status" value="1"/>
</dbReference>
<dbReference type="SUPFAM" id="SSF53335">
    <property type="entry name" value="S-adenosyl-L-methionine-dependent methyltransferases"/>
    <property type="match status" value="1"/>
</dbReference>
<dbReference type="EMBL" id="BONG01000023">
    <property type="protein sequence ID" value="GIF90433.1"/>
    <property type="molecule type" value="Genomic_DNA"/>
</dbReference>
<comment type="caution">
    <text evidence="1">The sequence shown here is derived from an EMBL/GenBank/DDBJ whole genome shotgun (WGS) entry which is preliminary data.</text>
</comment>
<accession>A0A8J3NSE5</accession>
<evidence type="ECO:0000313" key="1">
    <source>
        <dbReference type="EMBL" id="GIF90433.1"/>
    </source>
</evidence>
<evidence type="ECO:0008006" key="3">
    <source>
        <dbReference type="Google" id="ProtNLM"/>
    </source>
</evidence>
<dbReference type="RefSeq" id="WP_191842603.1">
    <property type="nucleotide sequence ID" value="NZ_BAAALB010000024.1"/>
</dbReference>
<dbReference type="CDD" id="cd02440">
    <property type="entry name" value="AdoMet_MTases"/>
    <property type="match status" value="1"/>
</dbReference>
<dbReference type="InterPro" id="IPR029063">
    <property type="entry name" value="SAM-dependent_MTases_sf"/>
</dbReference>
<gene>
    <name evidence="1" type="ORF">Cch02nite_38770</name>
</gene>